<evidence type="ECO:0000313" key="3">
    <source>
        <dbReference type="Proteomes" id="UP000203112"/>
    </source>
</evidence>
<keyword evidence="3" id="KW-1185">Reference proteome</keyword>
<reference evidence="2 3" key="1">
    <citation type="submission" date="2012-12" db="EMBL/GenBank/DDBJ databases">
        <authorList>
            <person name="Sencilo A."/>
            <person name="Jacobs-Sera D."/>
            <person name="Russell D.A."/>
            <person name="Ko C."/>
            <person name="Atanasova N."/>
            <person name="Osterlund E."/>
            <person name="Oksanen H.M."/>
            <person name="Bamford D.H."/>
            <person name="Hatfull G.F."/>
            <person name="Roine E."/>
            <person name="Hendrix R.W."/>
        </authorList>
    </citation>
    <scope>NUCLEOTIDE SEQUENCE [LARGE SCALE GENOMIC DNA]</scope>
</reference>
<dbReference type="GeneID" id="16194331"/>
<gene>
    <name evidence="2" type="primary">48</name>
    <name evidence="2" type="ORF">HHTV2_48</name>
</gene>
<name>R4TM22_9CAUD</name>
<feature type="region of interest" description="Disordered" evidence="1">
    <location>
        <begin position="132"/>
        <end position="158"/>
    </location>
</feature>
<dbReference type="RefSeq" id="YP_008060357.1">
    <property type="nucleotide sequence ID" value="NC_021340.1"/>
</dbReference>
<accession>R4TM22</accession>
<evidence type="ECO:0000256" key="1">
    <source>
        <dbReference type="SAM" id="MobiDB-lite"/>
    </source>
</evidence>
<dbReference type="KEGG" id="vg:16194331"/>
<evidence type="ECO:0000313" key="2">
    <source>
        <dbReference type="EMBL" id="AGM11213.1"/>
    </source>
</evidence>
<feature type="compositionally biased region" description="Basic and acidic residues" evidence="1">
    <location>
        <begin position="132"/>
        <end position="145"/>
    </location>
</feature>
<dbReference type="Proteomes" id="UP000203112">
    <property type="component" value="Segment"/>
</dbReference>
<organism evidence="2 3">
    <name type="scientific">Haloarcula hispanica tailed virus 2</name>
    <dbReference type="NCBI Taxonomy" id="1273751"/>
    <lineage>
        <taxon>Viruses</taxon>
        <taxon>Duplodnaviria</taxon>
        <taxon>Heunggongvirae</taxon>
        <taxon>Uroviricota</taxon>
        <taxon>Caudoviricetes</taxon>
        <taxon>Saparoviridae</taxon>
        <taxon>Halohivirus</taxon>
        <taxon>Halohivirus suolae</taxon>
        <taxon>Halohivirus HHTV2</taxon>
    </lineage>
</organism>
<protein>
    <submittedName>
        <fullName evidence="2">Uncharacterized protein</fullName>
    </submittedName>
</protein>
<dbReference type="EMBL" id="KC292024">
    <property type="protein sequence ID" value="AGM11213.1"/>
    <property type="molecule type" value="Genomic_DNA"/>
</dbReference>
<proteinExistence type="predicted"/>
<sequence>MRRSKIEDPAVLEHVPTAIEMVLVKEAGYNLEDIRGERRVETEVVPPSSLESFVGSLVPSAAWKVVGVILGLGALTAYSTGALSGLFVSVLLGVALHYLGQFNPEPQEVVREVETPGMTVDEVMGRLVQHDEHEQMKNEEAEAQARKARRQGQGGGGP</sequence>